<accession>A0A9D3YNG1</accession>
<protein>
    <submittedName>
        <fullName evidence="1">Uncharacterized protein</fullName>
    </submittedName>
</protein>
<name>A0A9D3YNG1_DREPO</name>
<gene>
    <name evidence="1" type="ORF">DPMN_076641</name>
</gene>
<comment type="caution">
    <text evidence="1">The sequence shown here is derived from an EMBL/GenBank/DDBJ whole genome shotgun (WGS) entry which is preliminary data.</text>
</comment>
<evidence type="ECO:0000313" key="1">
    <source>
        <dbReference type="EMBL" id="KAH3701651.1"/>
    </source>
</evidence>
<organism evidence="1 2">
    <name type="scientific">Dreissena polymorpha</name>
    <name type="common">Zebra mussel</name>
    <name type="synonym">Mytilus polymorpha</name>
    <dbReference type="NCBI Taxonomy" id="45954"/>
    <lineage>
        <taxon>Eukaryota</taxon>
        <taxon>Metazoa</taxon>
        <taxon>Spiralia</taxon>
        <taxon>Lophotrochozoa</taxon>
        <taxon>Mollusca</taxon>
        <taxon>Bivalvia</taxon>
        <taxon>Autobranchia</taxon>
        <taxon>Heteroconchia</taxon>
        <taxon>Euheterodonta</taxon>
        <taxon>Imparidentia</taxon>
        <taxon>Neoheterodontei</taxon>
        <taxon>Myida</taxon>
        <taxon>Dreissenoidea</taxon>
        <taxon>Dreissenidae</taxon>
        <taxon>Dreissena</taxon>
    </lineage>
</organism>
<reference evidence="1" key="2">
    <citation type="submission" date="2020-11" db="EMBL/GenBank/DDBJ databases">
        <authorList>
            <person name="McCartney M.A."/>
            <person name="Auch B."/>
            <person name="Kono T."/>
            <person name="Mallez S."/>
            <person name="Becker A."/>
            <person name="Gohl D.M."/>
            <person name="Silverstein K.A.T."/>
            <person name="Koren S."/>
            <person name="Bechman K.B."/>
            <person name="Herman A."/>
            <person name="Abrahante J.E."/>
            <person name="Garbe J."/>
        </authorList>
    </citation>
    <scope>NUCLEOTIDE SEQUENCE</scope>
    <source>
        <strain evidence="1">Duluth1</strain>
        <tissue evidence="1">Whole animal</tissue>
    </source>
</reference>
<dbReference type="AlphaFoldDB" id="A0A9D3YNG1"/>
<keyword evidence="2" id="KW-1185">Reference proteome</keyword>
<evidence type="ECO:0000313" key="2">
    <source>
        <dbReference type="Proteomes" id="UP000828390"/>
    </source>
</evidence>
<proteinExistence type="predicted"/>
<reference evidence="1" key="1">
    <citation type="journal article" date="2019" name="bioRxiv">
        <title>The Genome of the Zebra Mussel, Dreissena polymorpha: A Resource for Invasive Species Research.</title>
        <authorList>
            <person name="McCartney M.A."/>
            <person name="Auch B."/>
            <person name="Kono T."/>
            <person name="Mallez S."/>
            <person name="Zhang Y."/>
            <person name="Obille A."/>
            <person name="Becker A."/>
            <person name="Abrahante J.E."/>
            <person name="Garbe J."/>
            <person name="Badalamenti J.P."/>
            <person name="Herman A."/>
            <person name="Mangelson H."/>
            <person name="Liachko I."/>
            <person name="Sullivan S."/>
            <person name="Sone E.D."/>
            <person name="Koren S."/>
            <person name="Silverstein K.A.T."/>
            <person name="Beckman K.B."/>
            <person name="Gohl D.M."/>
        </authorList>
    </citation>
    <scope>NUCLEOTIDE SEQUENCE</scope>
    <source>
        <strain evidence="1">Duluth1</strain>
        <tissue evidence="1">Whole animal</tissue>
    </source>
</reference>
<dbReference type="Proteomes" id="UP000828390">
    <property type="component" value="Unassembled WGS sequence"/>
</dbReference>
<dbReference type="EMBL" id="JAIWYP010000015">
    <property type="protein sequence ID" value="KAH3701651.1"/>
    <property type="molecule type" value="Genomic_DNA"/>
</dbReference>
<sequence length="67" mass="7771">MRLKQIQDILDDPCLTIKEIHSVRWLSYFNALTTVFRTLDSILTYLAELHSTGKDLRASGLKKKVHK</sequence>